<comment type="similarity">
    <text evidence="2 13">Belongs to the disproportionating enzyme family.</text>
</comment>
<dbReference type="Gene3D" id="3.20.20.80">
    <property type="entry name" value="Glycosidases"/>
    <property type="match status" value="2"/>
</dbReference>
<dbReference type="Gene3D" id="2.60.40.10">
    <property type="entry name" value="Immunoglobulins"/>
    <property type="match status" value="1"/>
</dbReference>
<dbReference type="InterPro" id="IPR011837">
    <property type="entry name" value="Glycogen_debranch_GlgX"/>
</dbReference>
<dbReference type="InterPro" id="IPR003385">
    <property type="entry name" value="Glyco_hydro_77"/>
</dbReference>
<evidence type="ECO:0000256" key="1">
    <source>
        <dbReference type="ARBA" id="ARBA00000439"/>
    </source>
</evidence>
<dbReference type="CDD" id="cd11326">
    <property type="entry name" value="AmyAc_Glg_debranch"/>
    <property type="match status" value="1"/>
</dbReference>
<evidence type="ECO:0000256" key="4">
    <source>
        <dbReference type="ARBA" id="ARBA00012560"/>
    </source>
</evidence>
<evidence type="ECO:0000259" key="15">
    <source>
        <dbReference type="SMART" id="SM00642"/>
    </source>
</evidence>
<dbReference type="Pfam" id="PF21226">
    <property type="entry name" value="MalQ_N"/>
    <property type="match status" value="1"/>
</dbReference>
<evidence type="ECO:0000256" key="12">
    <source>
        <dbReference type="ARBA" id="ARBA00031501"/>
    </source>
</evidence>
<dbReference type="InterPro" id="IPR048458">
    <property type="entry name" value="MalQ_N"/>
</dbReference>
<comment type="catalytic activity">
    <reaction evidence="1 13">
        <text>Transfers a segment of a (1-&gt;4)-alpha-D-glucan to a new position in an acceptor, which may be glucose or a (1-&gt;4)-alpha-D-glucan.</text>
        <dbReference type="EC" id="2.4.1.25"/>
    </reaction>
</comment>
<evidence type="ECO:0000256" key="9">
    <source>
        <dbReference type="ARBA" id="ARBA00023277"/>
    </source>
</evidence>
<dbReference type="Pfam" id="PF02446">
    <property type="entry name" value="Glyco_hydro_77"/>
    <property type="match status" value="1"/>
</dbReference>
<evidence type="ECO:0000313" key="16">
    <source>
        <dbReference type="EMBL" id="GLI91376.1"/>
    </source>
</evidence>
<dbReference type="SUPFAM" id="SSF51445">
    <property type="entry name" value="(Trans)glycosidases"/>
    <property type="match status" value="2"/>
</dbReference>
<evidence type="ECO:0000256" key="14">
    <source>
        <dbReference type="SAM" id="MobiDB-lite"/>
    </source>
</evidence>
<keyword evidence="17" id="KW-1185">Reference proteome</keyword>
<keyword evidence="6 13" id="KW-0328">Glycosyltransferase</keyword>
<name>A0A9W6GQX5_9HYPH</name>
<dbReference type="InterPro" id="IPR014756">
    <property type="entry name" value="Ig_E-set"/>
</dbReference>
<evidence type="ECO:0000256" key="3">
    <source>
        <dbReference type="ARBA" id="ARBA00008061"/>
    </source>
</evidence>
<reference evidence="16" key="1">
    <citation type="journal article" date="2023" name="Int. J. Syst. Evol. Microbiol.">
        <title>Methylocystis iwaonis sp. nov., a type II methane-oxidizing bacterium from surface soil of a rice paddy field in Japan, and emended description of the genus Methylocystis (ex Whittenbury et al. 1970) Bowman et al. 1993.</title>
        <authorList>
            <person name="Kaise H."/>
            <person name="Sawadogo J.B."/>
            <person name="Alam M.S."/>
            <person name="Ueno C."/>
            <person name="Dianou D."/>
            <person name="Shinjo R."/>
            <person name="Asakawa S."/>
        </authorList>
    </citation>
    <scope>NUCLEOTIDE SEQUENCE</scope>
    <source>
        <strain evidence="16">LMG27198</strain>
    </source>
</reference>
<dbReference type="Proteomes" id="UP001144323">
    <property type="component" value="Unassembled WGS sequence"/>
</dbReference>
<dbReference type="InterPro" id="IPR044505">
    <property type="entry name" value="GlgX_Isoamylase_N_E_set"/>
</dbReference>
<dbReference type="RefSeq" id="WP_281799990.1">
    <property type="nucleotide sequence ID" value="NZ_BSEC01000001.1"/>
</dbReference>
<evidence type="ECO:0000256" key="13">
    <source>
        <dbReference type="RuleBase" id="RU361207"/>
    </source>
</evidence>
<feature type="region of interest" description="Disordered" evidence="14">
    <location>
        <begin position="449"/>
        <end position="473"/>
    </location>
</feature>
<dbReference type="NCBIfam" id="TIGR00217">
    <property type="entry name" value="malQ"/>
    <property type="match status" value="1"/>
</dbReference>
<evidence type="ECO:0000256" key="2">
    <source>
        <dbReference type="ARBA" id="ARBA00005684"/>
    </source>
</evidence>
<keyword evidence="8" id="KW-0378">Hydrolase</keyword>
<accession>A0A9W6GQX5</accession>
<dbReference type="EMBL" id="BSEC01000001">
    <property type="protein sequence ID" value="GLI91376.1"/>
    <property type="molecule type" value="Genomic_DNA"/>
</dbReference>
<evidence type="ECO:0000256" key="6">
    <source>
        <dbReference type="ARBA" id="ARBA00022676"/>
    </source>
</evidence>
<dbReference type="InterPro" id="IPR013783">
    <property type="entry name" value="Ig-like_fold"/>
</dbReference>
<dbReference type="NCBIfam" id="TIGR02100">
    <property type="entry name" value="glgX_debranch"/>
    <property type="match status" value="1"/>
</dbReference>
<sequence length="1369" mass="148034">MTRITYGASEPLGVTLDETGANVAVFSANADVVLLCLFDDEDRETERIRLHRSADVFHAHVAGLREGQHYGFRAFGPEGPGQCFNGAKLLVDPYALALDRPLSLHPGQFAHGDARDADSAPFLAKAVMTRPARAAPNRPRIAWRDTIIYELHVKGFTAAHPQVPPQLRGTFRGLAHDAALAHLLRLGVTTVELLPCAAWIDERHLPPLGLSNYWGYNPIAMMAPDPRLAPGGWREVRKAVAALHDAGLEVIVDVVFNHTGESDDAGPTLCFRGLDNASYYRLAGTGYVNDAGCGNSLAFDRAPVVRLAMDALRAWALYGGVDGFRFDLATTLARRAAGFDADAPFLTALRQDPVLRDLKLIAEPWDIGPGGYRLGQFPAPIAEWNDRYRDGVRRFWRGEASAVPELATRVAGSQDFFARRAPAASVNFVSAHDGFTLRDLVSYAHKHNAANGENDRDGTNDNLSWNNGAEGETDDPEILAARARDQRNLLATLLFSRGTPMLAMGAELGHTQKGNNNAYAQDNETSWLAWAQAEKALIETVAQLIALRRAHVALRENRFLDGAAQDAAGIPDVAWLRPDGAPMREEDWRRDDAATLIVALYEQGDRVLVILHRAATPAEMTAPAPREGFDWRVAFDASGGEARLDGLRLHAPPRAALLLVEAESARPAVSPAVDDALLAQLAQGAGVAPQWRDVAGVDHDVPRDTLLALLAGLGLPARTRADARDSLAALAARRDARTLPQYVVGQENEAASLRLGACHAAPARLTVTHEDGREETLGLAPRPFGWRGADGRSCVGWRAPLPPLPAGRYDLRAEDGASCRLIVAPRPRPPAGARVFGLSAQLYALRRDGDQGVGDFTTLARLARESAQAGAALLALNPLHALFAQDRTRASPYYPSDRRFLDPLYIDLAELPGAVFDSAHAGALRDARAVDYPAAQALKGAAFEHAFAAFDDLARRQPGAAPVVAFDAFCKKGGDALARFALFETITEKRGGGNWRDWPPGLRDAEPGACACFAGAHETRIRFHQFLQWQAERQFGKAAQAPGGLGVCRDLAVGAAPDGAESWRRAAALIDGFSIGAPPDPFSRDGQNWGLPAQNPLVIEAEGGADFAGLLRANMRHARALRIDHVMGLARLFLAPHGEKAAAGAYLNYPLDLLLANLALESARADCAVVGEDLGTLPWGFRERLDAADVLSYRVLWFEREGRGFVKPRDYPERAMACVSTHDLPTLAGWWAEADITEKERLGLLAPDAAAAERAARARDRAELLDALRGEGLISARAQTEPFDDALARALHAFVARTPSRLAMAQLDDLAGETEAVNLPGTDRERENWRRKLDAPVEALFGSTRAQAILDGLRRPNLDDIATAYSPSD</sequence>
<dbReference type="PANTHER" id="PTHR43002">
    <property type="entry name" value="GLYCOGEN DEBRANCHING ENZYME"/>
    <property type="match status" value="1"/>
</dbReference>
<keyword evidence="7 13" id="KW-0808">Transferase</keyword>
<dbReference type="InterPro" id="IPR004193">
    <property type="entry name" value="Glyco_hydro_13_N"/>
</dbReference>
<keyword evidence="10" id="KW-0326">Glycosidase</keyword>
<dbReference type="Gene3D" id="2.60.40.1180">
    <property type="entry name" value="Golgi alpha-mannosidase II"/>
    <property type="match status" value="1"/>
</dbReference>
<proteinExistence type="inferred from homology"/>
<dbReference type="CDD" id="cd02856">
    <property type="entry name" value="E_set_GDE_Isoamylase_N"/>
    <property type="match status" value="1"/>
</dbReference>
<comment type="similarity">
    <text evidence="3">Belongs to the glycosyl hydrolase 13 family.</text>
</comment>
<evidence type="ECO:0000256" key="11">
    <source>
        <dbReference type="ARBA" id="ARBA00031423"/>
    </source>
</evidence>
<dbReference type="GO" id="GO:0004134">
    <property type="term" value="F:4-alpha-glucanotransferase activity"/>
    <property type="evidence" value="ECO:0007669"/>
    <property type="project" value="UniProtKB-EC"/>
</dbReference>
<dbReference type="GO" id="GO:0005980">
    <property type="term" value="P:glycogen catabolic process"/>
    <property type="evidence" value="ECO:0007669"/>
    <property type="project" value="InterPro"/>
</dbReference>
<dbReference type="SUPFAM" id="SSF51011">
    <property type="entry name" value="Glycosyl hydrolase domain"/>
    <property type="match status" value="1"/>
</dbReference>
<dbReference type="SUPFAM" id="SSF81296">
    <property type="entry name" value="E set domains"/>
    <property type="match status" value="1"/>
</dbReference>
<protein>
    <recommendedName>
        <fullName evidence="5 13">4-alpha-glucanotransferase</fullName>
        <ecNumber evidence="4 13">2.4.1.25</ecNumber>
    </recommendedName>
    <alternativeName>
        <fullName evidence="11 13">Amylomaltase</fullName>
    </alternativeName>
    <alternativeName>
        <fullName evidence="12 13">Disproportionating enzyme</fullName>
    </alternativeName>
</protein>
<dbReference type="SMART" id="SM00642">
    <property type="entry name" value="Aamy"/>
    <property type="match status" value="1"/>
</dbReference>
<evidence type="ECO:0000256" key="5">
    <source>
        <dbReference type="ARBA" id="ARBA00020295"/>
    </source>
</evidence>
<evidence type="ECO:0000256" key="10">
    <source>
        <dbReference type="ARBA" id="ARBA00023295"/>
    </source>
</evidence>
<evidence type="ECO:0000313" key="17">
    <source>
        <dbReference type="Proteomes" id="UP001144323"/>
    </source>
</evidence>
<dbReference type="GO" id="GO:0004135">
    <property type="term" value="F:amylo-alpha-1,6-glucosidase activity"/>
    <property type="evidence" value="ECO:0007669"/>
    <property type="project" value="InterPro"/>
</dbReference>
<feature type="domain" description="Glycosyl hydrolase family 13 catalytic" evidence="15">
    <location>
        <begin position="150"/>
        <end position="548"/>
    </location>
</feature>
<dbReference type="EC" id="2.4.1.25" evidence="4 13"/>
<dbReference type="Pfam" id="PF02922">
    <property type="entry name" value="CBM_48"/>
    <property type="match status" value="1"/>
</dbReference>
<organism evidence="16 17">
    <name type="scientific">Methylocystis echinoides</name>
    <dbReference type="NCBI Taxonomy" id="29468"/>
    <lineage>
        <taxon>Bacteria</taxon>
        <taxon>Pseudomonadati</taxon>
        <taxon>Pseudomonadota</taxon>
        <taxon>Alphaproteobacteria</taxon>
        <taxon>Hyphomicrobiales</taxon>
        <taxon>Methylocystaceae</taxon>
        <taxon>Methylocystis</taxon>
    </lineage>
</organism>
<dbReference type="InterPro" id="IPR013780">
    <property type="entry name" value="Glyco_hydro_b"/>
</dbReference>
<gene>
    <name evidence="16" type="ORF">LMG27198_03680</name>
</gene>
<evidence type="ECO:0000256" key="7">
    <source>
        <dbReference type="ARBA" id="ARBA00022679"/>
    </source>
</evidence>
<dbReference type="InterPro" id="IPR017853">
    <property type="entry name" value="GH"/>
</dbReference>
<evidence type="ECO:0000256" key="8">
    <source>
        <dbReference type="ARBA" id="ARBA00022801"/>
    </source>
</evidence>
<dbReference type="InterPro" id="IPR006047">
    <property type="entry name" value="GH13_cat_dom"/>
</dbReference>
<keyword evidence="9 13" id="KW-0119">Carbohydrate metabolism</keyword>
<comment type="caution">
    <text evidence="16">The sequence shown here is derived from an EMBL/GenBank/DDBJ whole genome shotgun (WGS) entry which is preliminary data.</text>
</comment>